<gene>
    <name evidence="2" type="ORF">PN36_03830</name>
</gene>
<name>A0A0A6P8X1_9GAMM</name>
<feature type="signal peptide" evidence="1">
    <location>
        <begin position="1"/>
        <end position="26"/>
    </location>
</feature>
<dbReference type="AlphaFoldDB" id="A0A0A6P8X1"/>
<dbReference type="SUPFAM" id="SSF49899">
    <property type="entry name" value="Concanavalin A-like lectins/glucanases"/>
    <property type="match status" value="1"/>
</dbReference>
<accession>A0A0A6P8X1</accession>
<evidence type="ECO:0000256" key="1">
    <source>
        <dbReference type="SAM" id="SignalP"/>
    </source>
</evidence>
<sequence length="96" mass="10297">MTKLRCRLRTVLLIAIGLSWFSGARADLSDGNANDESGNGNHGTVHGATLIEDRFGSADSAYEFDGIQSRIKLMKNAMDGLNSLSIVSLMMGYGTI</sequence>
<dbReference type="Proteomes" id="UP000030428">
    <property type="component" value="Unassembled WGS sequence"/>
</dbReference>
<keyword evidence="1" id="KW-0732">Signal</keyword>
<dbReference type="Gene3D" id="2.60.120.200">
    <property type="match status" value="1"/>
</dbReference>
<dbReference type="InterPro" id="IPR013320">
    <property type="entry name" value="ConA-like_dom_sf"/>
</dbReference>
<evidence type="ECO:0000313" key="3">
    <source>
        <dbReference type="Proteomes" id="UP000030428"/>
    </source>
</evidence>
<comment type="caution">
    <text evidence="2">The sequence shown here is derived from an EMBL/GenBank/DDBJ whole genome shotgun (WGS) entry which is preliminary data.</text>
</comment>
<evidence type="ECO:0008006" key="4">
    <source>
        <dbReference type="Google" id="ProtNLM"/>
    </source>
</evidence>
<feature type="chain" id="PRO_5002030473" description="Secreted protein" evidence="1">
    <location>
        <begin position="27"/>
        <end position="96"/>
    </location>
</feature>
<organism evidence="2 3">
    <name type="scientific">Candidatus Thiomargarita nelsonii</name>
    <dbReference type="NCBI Taxonomy" id="1003181"/>
    <lineage>
        <taxon>Bacteria</taxon>
        <taxon>Pseudomonadati</taxon>
        <taxon>Pseudomonadota</taxon>
        <taxon>Gammaproteobacteria</taxon>
        <taxon>Thiotrichales</taxon>
        <taxon>Thiotrichaceae</taxon>
        <taxon>Thiomargarita</taxon>
    </lineage>
</organism>
<keyword evidence="3" id="KW-1185">Reference proteome</keyword>
<reference evidence="2 3" key="1">
    <citation type="journal article" date="2016" name="Front. Microbiol.">
        <title>Single-Cell (Meta-)Genomics of a Dimorphic Candidatus Thiomargarita nelsonii Reveals Genomic Plasticity.</title>
        <authorList>
            <person name="Flood B.E."/>
            <person name="Fliss P."/>
            <person name="Jones D.S."/>
            <person name="Dick G.J."/>
            <person name="Jain S."/>
            <person name="Kaster A.K."/>
            <person name="Winkel M."/>
            <person name="Mussmann M."/>
            <person name="Bailey J."/>
        </authorList>
    </citation>
    <scope>NUCLEOTIDE SEQUENCE [LARGE SCALE GENOMIC DNA]</scope>
    <source>
        <strain evidence="2">Hydrate Ridge</strain>
    </source>
</reference>
<dbReference type="EMBL" id="JSZA02000010">
    <property type="protein sequence ID" value="KHD07240.1"/>
    <property type="molecule type" value="Genomic_DNA"/>
</dbReference>
<evidence type="ECO:0000313" key="2">
    <source>
        <dbReference type="EMBL" id="KHD07240.1"/>
    </source>
</evidence>
<proteinExistence type="predicted"/>
<protein>
    <recommendedName>
        <fullName evidence="4">Secreted protein</fullName>
    </recommendedName>
</protein>